<proteinExistence type="predicted"/>
<organism evidence="2 3">
    <name type="scientific">Trifolium pratense</name>
    <name type="common">Red clover</name>
    <dbReference type="NCBI Taxonomy" id="57577"/>
    <lineage>
        <taxon>Eukaryota</taxon>
        <taxon>Viridiplantae</taxon>
        <taxon>Streptophyta</taxon>
        <taxon>Embryophyta</taxon>
        <taxon>Tracheophyta</taxon>
        <taxon>Spermatophyta</taxon>
        <taxon>Magnoliopsida</taxon>
        <taxon>eudicotyledons</taxon>
        <taxon>Gunneridae</taxon>
        <taxon>Pentapetalae</taxon>
        <taxon>rosids</taxon>
        <taxon>fabids</taxon>
        <taxon>Fabales</taxon>
        <taxon>Fabaceae</taxon>
        <taxon>Papilionoideae</taxon>
        <taxon>50 kb inversion clade</taxon>
        <taxon>NPAAA clade</taxon>
        <taxon>Hologalegina</taxon>
        <taxon>IRL clade</taxon>
        <taxon>Trifolieae</taxon>
        <taxon>Trifolium</taxon>
    </lineage>
</organism>
<evidence type="ECO:0000313" key="2">
    <source>
        <dbReference type="EMBL" id="PNY07611.1"/>
    </source>
</evidence>
<evidence type="ECO:0000256" key="1">
    <source>
        <dbReference type="SAM" id="MobiDB-lite"/>
    </source>
</evidence>
<feature type="region of interest" description="Disordered" evidence="1">
    <location>
        <begin position="1"/>
        <end position="107"/>
    </location>
</feature>
<reference evidence="2 3" key="1">
    <citation type="journal article" date="2014" name="Am. J. Bot.">
        <title>Genome assembly and annotation for red clover (Trifolium pratense; Fabaceae).</title>
        <authorList>
            <person name="Istvanek J."/>
            <person name="Jaros M."/>
            <person name="Krenek A."/>
            <person name="Repkova J."/>
        </authorList>
    </citation>
    <scope>NUCLEOTIDE SEQUENCE [LARGE SCALE GENOMIC DNA]</scope>
    <source>
        <strain evidence="3">cv. Tatra</strain>
        <tissue evidence="2">Young leaves</tissue>
    </source>
</reference>
<reference evidence="2 3" key="2">
    <citation type="journal article" date="2017" name="Front. Plant Sci.">
        <title>Gene Classification and Mining of Molecular Markers Useful in Red Clover (Trifolium pratense) Breeding.</title>
        <authorList>
            <person name="Istvanek J."/>
            <person name="Dluhosova J."/>
            <person name="Dluhos P."/>
            <person name="Patkova L."/>
            <person name="Nedelnik J."/>
            <person name="Repkova J."/>
        </authorList>
    </citation>
    <scope>NUCLEOTIDE SEQUENCE [LARGE SCALE GENOMIC DNA]</scope>
    <source>
        <strain evidence="3">cv. Tatra</strain>
        <tissue evidence="2">Young leaves</tissue>
    </source>
</reference>
<protein>
    <submittedName>
        <fullName evidence="2">Uncharacterized protein</fullName>
    </submittedName>
</protein>
<accession>A0A2K3NX36</accession>
<dbReference type="AlphaFoldDB" id="A0A2K3NX36"/>
<feature type="compositionally biased region" description="Basic and acidic residues" evidence="1">
    <location>
        <begin position="54"/>
        <end position="76"/>
    </location>
</feature>
<feature type="compositionally biased region" description="Polar residues" evidence="1">
    <location>
        <begin position="1"/>
        <end position="13"/>
    </location>
</feature>
<sequence length="119" mass="12988">MSRLLTQKTTQVPTAPWKTGGETCPPSPLTEHKTLVTIEPDDVDAKPTSLLKNTLDEFREPKSERVKQIRQDDDKAPSAYSTLPSGPEKLLSNGTSEKRNNSGAENALITPLLCVATSR</sequence>
<gene>
    <name evidence="2" type="ORF">L195_g004112</name>
</gene>
<dbReference type="EMBL" id="ASHM01001984">
    <property type="protein sequence ID" value="PNY07611.1"/>
    <property type="molecule type" value="Genomic_DNA"/>
</dbReference>
<comment type="caution">
    <text evidence="2">The sequence shown here is derived from an EMBL/GenBank/DDBJ whole genome shotgun (WGS) entry which is preliminary data.</text>
</comment>
<name>A0A2K3NX36_TRIPR</name>
<evidence type="ECO:0000313" key="3">
    <source>
        <dbReference type="Proteomes" id="UP000236291"/>
    </source>
</evidence>
<dbReference type="Proteomes" id="UP000236291">
    <property type="component" value="Unassembled WGS sequence"/>
</dbReference>